<feature type="signal peptide" evidence="1">
    <location>
        <begin position="1"/>
        <end position="20"/>
    </location>
</feature>
<sequence length="670" mass="76002">MKRFAFYLLTTVLCLASATAQDRWLLRADSIDRTQYYGVTSGNGMIGLVSSPEPLKLKEVVLAGLYDSYGPGRISGRISAFNLLDLRLLIGWEELSPANISHYTQCLDMHNGTLTGSFRFKDVATVHYMYYALRHLPHSVMLDVTVKALRKTAIVAENIVQTPAAYRDNRNYFNEVNPPHAYIPLLTTVAQTPSGKTTVVASNSFIFPEKKGEEPRVIHEMRHTDSHLMQFTRHLQKDEEYTFSLVGTLLSSMHTADPYNAAERMSVYTALQGREALIEAHNREWEKLWEGDIVVEGDKQVQQDVHNMLYHLYASVRKGTGYSLSPMGLTGQGYTGHVFWDTEMWMYPVLLVLHPDLAKELLEYRVNRLEEARQNAFLHGYDGAMFPWESAVTGVEKTPVSSLSGPYEHHITADVAWAAWQYYLVTKDKEWLREKGWPLLEQTARFWKSRVVYKEGRYEIKNVVCADEWAENVDNNAFTNAAARLNLEYATRAAQELGLPADTAWQYIASHLVFTKMKNGVTREHDSYKGQHIKQADVNLLAYPLKLITDSVQIKLDLEYYSQKVPDAGTPAMTQAVFALLYARLGDQKKAGYWFREAYEPYLLPPFRVMAETKGGTNPYFLTGAGGVLQAIIYGFAGWNVAAKGGVERIQSVCPAHWKKVEIKTPAFRK</sequence>
<dbReference type="PANTHER" id="PTHR11051">
    <property type="entry name" value="GLYCOSYL HYDROLASE-RELATED"/>
    <property type="match status" value="1"/>
</dbReference>
<evidence type="ECO:0000313" key="4">
    <source>
        <dbReference type="EMBL" id="MCZ8372272.1"/>
    </source>
</evidence>
<dbReference type="Gene3D" id="1.50.10.10">
    <property type="match status" value="1"/>
</dbReference>
<feature type="domain" description="Glycoside hydrolase family 65 N-terminal" evidence="3">
    <location>
        <begin position="40"/>
        <end position="251"/>
    </location>
</feature>
<dbReference type="InterPro" id="IPR008928">
    <property type="entry name" value="6-hairpin_glycosidase_sf"/>
</dbReference>
<dbReference type="InterPro" id="IPR012341">
    <property type="entry name" value="6hp_glycosidase-like_sf"/>
</dbReference>
<reference evidence="4" key="1">
    <citation type="submission" date="2022-12" db="EMBL/GenBank/DDBJ databases">
        <title>Phocaeicola acetigenes sp. nov., isolated feces from a healthy human.</title>
        <authorList>
            <person name="Do H."/>
            <person name="Ha Y.B."/>
            <person name="Kim J.-S."/>
            <person name="Suh M.K."/>
            <person name="Kim H.S."/>
            <person name="Lee J.-S."/>
        </authorList>
    </citation>
    <scope>NUCLEOTIDE SEQUENCE</scope>
    <source>
        <strain evidence="4">KGMB11183</strain>
    </source>
</reference>
<dbReference type="EMBL" id="JAPZVM010000003">
    <property type="protein sequence ID" value="MCZ8372272.1"/>
    <property type="molecule type" value="Genomic_DNA"/>
</dbReference>
<dbReference type="SUPFAM" id="SSF48208">
    <property type="entry name" value="Six-hairpin glycosidases"/>
    <property type="match status" value="1"/>
</dbReference>
<dbReference type="PANTHER" id="PTHR11051:SF8">
    <property type="entry name" value="PROTEIN-GLUCOSYLGALACTOSYLHYDROXYLYSINE GLUCOSIDASE"/>
    <property type="match status" value="1"/>
</dbReference>
<dbReference type="InterPro" id="IPR005196">
    <property type="entry name" value="Glyco_hydro_65_N"/>
</dbReference>
<dbReference type="SUPFAM" id="SSF74650">
    <property type="entry name" value="Galactose mutarotase-like"/>
    <property type="match status" value="1"/>
</dbReference>
<gene>
    <name evidence="4" type="ORF">O6P32_06055</name>
</gene>
<keyword evidence="5" id="KW-1185">Reference proteome</keyword>
<dbReference type="InterPro" id="IPR005195">
    <property type="entry name" value="Glyco_hydro_65_M"/>
</dbReference>
<evidence type="ECO:0000259" key="3">
    <source>
        <dbReference type="Pfam" id="PF03636"/>
    </source>
</evidence>
<dbReference type="Pfam" id="PF03636">
    <property type="entry name" value="Glyco_hydro_65N"/>
    <property type="match status" value="1"/>
</dbReference>
<feature type="domain" description="Glycoside hydrolase family 65 central catalytic" evidence="2">
    <location>
        <begin position="309"/>
        <end position="529"/>
    </location>
</feature>
<feature type="chain" id="PRO_5045171307" evidence="1">
    <location>
        <begin position="21"/>
        <end position="670"/>
    </location>
</feature>
<dbReference type="Pfam" id="PF03632">
    <property type="entry name" value="Glyco_hydro_65m"/>
    <property type="match status" value="1"/>
</dbReference>
<keyword evidence="4" id="KW-0378">Hydrolase</keyword>
<organism evidence="4 5">
    <name type="scientific">Phocaeicola acetigenes</name>
    <dbReference type="NCBI Taxonomy" id="3016083"/>
    <lineage>
        <taxon>Bacteria</taxon>
        <taxon>Pseudomonadati</taxon>
        <taxon>Bacteroidota</taxon>
        <taxon>Bacteroidia</taxon>
        <taxon>Bacteroidales</taxon>
        <taxon>Bacteroidaceae</taxon>
        <taxon>Phocaeicola</taxon>
    </lineage>
</organism>
<dbReference type="Gene3D" id="2.70.98.40">
    <property type="entry name" value="Glycoside hydrolase, family 65, N-terminal domain"/>
    <property type="match status" value="1"/>
</dbReference>
<evidence type="ECO:0000313" key="5">
    <source>
        <dbReference type="Proteomes" id="UP001141933"/>
    </source>
</evidence>
<dbReference type="InterPro" id="IPR037018">
    <property type="entry name" value="GH65_N"/>
</dbReference>
<comment type="caution">
    <text evidence="4">The sequence shown here is derived from an EMBL/GenBank/DDBJ whole genome shotgun (WGS) entry which is preliminary data.</text>
</comment>
<name>A0ABT4PGU1_9BACT</name>
<evidence type="ECO:0000256" key="1">
    <source>
        <dbReference type="SAM" id="SignalP"/>
    </source>
</evidence>
<dbReference type="InterPro" id="IPR011013">
    <property type="entry name" value="Gal_mutarotase_sf_dom"/>
</dbReference>
<dbReference type="RefSeq" id="WP_269877440.1">
    <property type="nucleotide sequence ID" value="NZ_JAPZVM010000003.1"/>
</dbReference>
<dbReference type="GO" id="GO:0016787">
    <property type="term" value="F:hydrolase activity"/>
    <property type="evidence" value="ECO:0007669"/>
    <property type="project" value="UniProtKB-KW"/>
</dbReference>
<keyword evidence="1" id="KW-0732">Signal</keyword>
<evidence type="ECO:0000259" key="2">
    <source>
        <dbReference type="Pfam" id="PF03632"/>
    </source>
</evidence>
<proteinExistence type="predicted"/>
<protein>
    <submittedName>
        <fullName evidence="4">Glycoside hydrolase family 65 protein</fullName>
    </submittedName>
</protein>
<accession>A0ABT4PGU1</accession>
<dbReference type="Proteomes" id="UP001141933">
    <property type="component" value="Unassembled WGS sequence"/>
</dbReference>